<evidence type="ECO:0000313" key="2">
    <source>
        <dbReference type="EMBL" id="OAN44307.1"/>
    </source>
</evidence>
<keyword evidence="3" id="KW-1185">Reference proteome</keyword>
<feature type="chain" id="PRO_5008091744" description="PepSY domain-containing protein" evidence="1">
    <location>
        <begin position="19"/>
        <end position="62"/>
    </location>
</feature>
<comment type="caution">
    <text evidence="2">The sequence shown here is derived from an EMBL/GenBank/DDBJ whole genome shotgun (WGS) entry which is preliminary data.</text>
</comment>
<dbReference type="Proteomes" id="UP000078543">
    <property type="component" value="Unassembled WGS sequence"/>
</dbReference>
<dbReference type="RefSeq" id="WP_068504632.1">
    <property type="nucleotide sequence ID" value="NZ_LWQU01000199.1"/>
</dbReference>
<keyword evidence="1" id="KW-0732">Signal</keyword>
<dbReference type="AlphaFoldDB" id="A0A178M7W8"/>
<sequence>MKTLIAATIAALSLPVLAVADDRVPETVLPPAAVIHQLVADGHDLRKVEYERGRYDTGERSI</sequence>
<proteinExistence type="predicted"/>
<dbReference type="OrthoDB" id="7352945at2"/>
<organism evidence="2 3">
    <name type="scientific">Magnetospirillum moscoviense</name>
    <dbReference type="NCBI Taxonomy" id="1437059"/>
    <lineage>
        <taxon>Bacteria</taxon>
        <taxon>Pseudomonadati</taxon>
        <taxon>Pseudomonadota</taxon>
        <taxon>Alphaproteobacteria</taxon>
        <taxon>Rhodospirillales</taxon>
        <taxon>Rhodospirillaceae</taxon>
        <taxon>Magnetospirillum</taxon>
    </lineage>
</organism>
<protein>
    <recommendedName>
        <fullName evidence="4">PepSY domain-containing protein</fullName>
    </recommendedName>
</protein>
<evidence type="ECO:0000313" key="3">
    <source>
        <dbReference type="Proteomes" id="UP000078543"/>
    </source>
</evidence>
<gene>
    <name evidence="2" type="ORF">A6A05_17600</name>
</gene>
<evidence type="ECO:0008006" key="4">
    <source>
        <dbReference type="Google" id="ProtNLM"/>
    </source>
</evidence>
<feature type="signal peptide" evidence="1">
    <location>
        <begin position="1"/>
        <end position="18"/>
    </location>
</feature>
<name>A0A178M7W8_9PROT</name>
<reference evidence="2 3" key="1">
    <citation type="submission" date="2016-04" db="EMBL/GenBank/DDBJ databases">
        <title>Draft genome sequence of freshwater magnetotactic bacteria Magnetospirillum marisnigri SP-1 and Magnetospirillum moscoviense BB-1.</title>
        <authorList>
            <person name="Koziaeva V."/>
            <person name="Dziuba M.V."/>
            <person name="Ivanov T.M."/>
            <person name="Kuznetsov B."/>
            <person name="Grouzdev D.S."/>
        </authorList>
    </citation>
    <scope>NUCLEOTIDE SEQUENCE [LARGE SCALE GENOMIC DNA]</scope>
    <source>
        <strain evidence="2 3">BB-1</strain>
    </source>
</reference>
<dbReference type="EMBL" id="LWQU01000199">
    <property type="protein sequence ID" value="OAN44307.1"/>
    <property type="molecule type" value="Genomic_DNA"/>
</dbReference>
<evidence type="ECO:0000256" key="1">
    <source>
        <dbReference type="SAM" id="SignalP"/>
    </source>
</evidence>
<accession>A0A178M7W8</accession>